<evidence type="ECO:0000313" key="3">
    <source>
        <dbReference type="EMBL" id="VDI07615.1"/>
    </source>
</evidence>
<evidence type="ECO:0000256" key="2">
    <source>
        <dbReference type="SAM" id="MobiDB-lite"/>
    </source>
</evidence>
<dbReference type="Pfam" id="PF11652">
    <property type="entry name" value="FAM167"/>
    <property type="match status" value="1"/>
</dbReference>
<name>A0A8B6CQ04_MYTGA</name>
<proteinExistence type="inferred from homology"/>
<feature type="region of interest" description="Disordered" evidence="2">
    <location>
        <begin position="1"/>
        <end position="22"/>
    </location>
</feature>
<dbReference type="EMBL" id="UYJE01002074">
    <property type="protein sequence ID" value="VDI07615.1"/>
    <property type="molecule type" value="Genomic_DNA"/>
</dbReference>
<dbReference type="OrthoDB" id="5965452at2759"/>
<protein>
    <submittedName>
        <fullName evidence="3">Uncharacterized protein</fullName>
    </submittedName>
</protein>
<gene>
    <name evidence="3" type="ORF">MGAL_10B007420</name>
</gene>
<dbReference type="InterPro" id="IPR024280">
    <property type="entry name" value="FAM167"/>
</dbReference>
<evidence type="ECO:0000256" key="1">
    <source>
        <dbReference type="ARBA" id="ARBA00005489"/>
    </source>
</evidence>
<reference evidence="3" key="1">
    <citation type="submission" date="2018-11" db="EMBL/GenBank/DDBJ databases">
        <authorList>
            <person name="Alioto T."/>
            <person name="Alioto T."/>
        </authorList>
    </citation>
    <scope>NUCLEOTIDE SEQUENCE</scope>
</reference>
<dbReference type="PANTHER" id="PTHR32289:SF1">
    <property type="entry name" value="PROTEIN FAM167A-LIKE"/>
    <property type="match status" value="1"/>
</dbReference>
<dbReference type="Proteomes" id="UP000596742">
    <property type="component" value="Unassembled WGS sequence"/>
</dbReference>
<accession>A0A8B6CQ04</accession>
<keyword evidence="4" id="KW-1185">Reference proteome</keyword>
<comment type="similarity">
    <text evidence="1">Belongs to the FAM167 (SEC) family.</text>
</comment>
<sequence length="254" mass="29454">MLHVPPPNKKESTNMKEYRRPSLSVIDEKGSDDDFVIPAIKVSSCDDLDQNRNERFSSLNGLLSTFHSEGDSLKPGSDLIKSHRESFQFGCDSVKSGSDSDLSRLKHTAQRLNLGTRRPSYIEWQEKYMNRSRRRSKPELVTDPDLSGKDTLTVERKEKINQALDWLREELHEMRSQDQELARTLLTLRQDINQLKLKRSYEEHKDMLEGVKCEMEDVQEMKDICDLPIDTPENPLKRLGVTPMNISSRRFSIF</sequence>
<evidence type="ECO:0000313" key="4">
    <source>
        <dbReference type="Proteomes" id="UP000596742"/>
    </source>
</evidence>
<dbReference type="InterPro" id="IPR051771">
    <property type="entry name" value="FAM167_domain"/>
</dbReference>
<comment type="caution">
    <text evidence="3">The sequence shown here is derived from an EMBL/GenBank/DDBJ whole genome shotgun (WGS) entry which is preliminary data.</text>
</comment>
<dbReference type="AlphaFoldDB" id="A0A8B6CQ04"/>
<feature type="compositionally biased region" description="Basic and acidic residues" evidence="2">
    <location>
        <begin position="8"/>
        <end position="20"/>
    </location>
</feature>
<dbReference type="PANTHER" id="PTHR32289">
    <property type="entry name" value="PROTEIN FAM167A"/>
    <property type="match status" value="1"/>
</dbReference>
<organism evidence="3 4">
    <name type="scientific">Mytilus galloprovincialis</name>
    <name type="common">Mediterranean mussel</name>
    <dbReference type="NCBI Taxonomy" id="29158"/>
    <lineage>
        <taxon>Eukaryota</taxon>
        <taxon>Metazoa</taxon>
        <taxon>Spiralia</taxon>
        <taxon>Lophotrochozoa</taxon>
        <taxon>Mollusca</taxon>
        <taxon>Bivalvia</taxon>
        <taxon>Autobranchia</taxon>
        <taxon>Pteriomorphia</taxon>
        <taxon>Mytilida</taxon>
        <taxon>Mytiloidea</taxon>
        <taxon>Mytilidae</taxon>
        <taxon>Mytilinae</taxon>
        <taxon>Mytilus</taxon>
    </lineage>
</organism>